<evidence type="ECO:0000256" key="1">
    <source>
        <dbReference type="SAM" id="MobiDB-lite"/>
    </source>
</evidence>
<name>A0A8J3PI48_9ACTN</name>
<comment type="caution">
    <text evidence="2">The sequence shown here is derived from an EMBL/GenBank/DDBJ whole genome shotgun (WGS) entry which is preliminary data.</text>
</comment>
<protein>
    <submittedName>
        <fullName evidence="2">Uncharacterized protein</fullName>
    </submittedName>
</protein>
<feature type="compositionally biased region" description="Basic and acidic residues" evidence="1">
    <location>
        <begin position="30"/>
        <end position="42"/>
    </location>
</feature>
<accession>A0A8J3PI48</accession>
<evidence type="ECO:0000313" key="2">
    <source>
        <dbReference type="EMBL" id="GIG16031.1"/>
    </source>
</evidence>
<evidence type="ECO:0000313" key="3">
    <source>
        <dbReference type="Proteomes" id="UP000660339"/>
    </source>
</evidence>
<organism evidence="2 3">
    <name type="scientific">Catellatospora methionotrophica</name>
    <dbReference type="NCBI Taxonomy" id="121620"/>
    <lineage>
        <taxon>Bacteria</taxon>
        <taxon>Bacillati</taxon>
        <taxon>Actinomycetota</taxon>
        <taxon>Actinomycetes</taxon>
        <taxon>Micromonosporales</taxon>
        <taxon>Micromonosporaceae</taxon>
        <taxon>Catellatospora</taxon>
    </lineage>
</organism>
<keyword evidence="3" id="KW-1185">Reference proteome</keyword>
<dbReference type="Proteomes" id="UP000660339">
    <property type="component" value="Unassembled WGS sequence"/>
</dbReference>
<dbReference type="AlphaFoldDB" id="A0A8J3PI48"/>
<reference evidence="2" key="1">
    <citation type="submission" date="2021-01" db="EMBL/GenBank/DDBJ databases">
        <title>Whole genome shotgun sequence of Catellatospora methionotrophica NBRC 14553.</title>
        <authorList>
            <person name="Komaki H."/>
            <person name="Tamura T."/>
        </authorList>
    </citation>
    <scope>NUCLEOTIDE SEQUENCE</scope>
    <source>
        <strain evidence="2">NBRC 14553</strain>
    </source>
</reference>
<feature type="region of interest" description="Disordered" evidence="1">
    <location>
        <begin position="30"/>
        <end position="67"/>
    </location>
</feature>
<sequence>MPGHATRETDITAYISVALAVRAIPLPRKEDRTDEPVRHLWSDRTTPAGVARRGEVRLSGQKVSRGA</sequence>
<proteinExistence type="predicted"/>
<gene>
    <name evidence="2" type="ORF">Cme02nite_43630</name>
</gene>
<dbReference type="EMBL" id="BONJ01000024">
    <property type="protein sequence ID" value="GIG16031.1"/>
    <property type="molecule type" value="Genomic_DNA"/>
</dbReference>